<evidence type="ECO:0000313" key="2">
    <source>
        <dbReference type="Proteomes" id="UP000007797"/>
    </source>
</evidence>
<evidence type="ECO:0000313" key="1">
    <source>
        <dbReference type="EMBL" id="EGG18792.1"/>
    </source>
</evidence>
<gene>
    <name evidence="1" type="ORF">DFA_02531</name>
</gene>
<dbReference type="Proteomes" id="UP000007797">
    <property type="component" value="Unassembled WGS sequence"/>
</dbReference>
<proteinExistence type="predicted"/>
<sequence>MTFFKLLIMEPLTKTFVRSALSSISSFVGVSNLKKSDDQLIIINNPTTTSTSTTTTTTTTTTAVVDRTIQIINEKGEMKPYVVPMYVEKTIIYQLCQSYQPARKDLSMVCWRWHRMVQQFNSDLGSVKLTDRVEQSIRRANILNETTNMFHMGVSKIIVPCSFFSTVKNIVFATTSLRSLEVSFLPKDFSRRGGVKTSIDHFGEFLDRLEEHQIKRLCFKSKITIVNYDFSSLKYLLGHKCFASLQSFKMEMAPPRFAVLSEYLPFNHLVHLHLDVKPSVDNFQIDLICILTCPSVIDNLETLYLNEHNHVPWTMLSGHTFKKLHTFGITNPKIKQSQGFIDFVKLQTSIQKLDTVIYSQQRTYPIFLQSNITDYSVHFDYIVPAFHANIQTMHVDFLYNREAFTTFFGASADVLPLLQDLTISCYSMANVERIAEFIDKHTKIYRVSMRHQIATKEQVQSFYLTNGGFFDTLSKPTSSVRELKIQTFSNFEDVKPLIERVNNSSINSFTFSIPKSQSISLGSTPPTTDTYYQTLTKLYHIIREGCEYQPFPIFTLLKKLNDPFKNIK</sequence>
<dbReference type="GeneID" id="14870841"/>
<dbReference type="KEGG" id="dfa:DFA_02531"/>
<dbReference type="EMBL" id="GL883017">
    <property type="protein sequence ID" value="EGG18792.1"/>
    <property type="molecule type" value="Genomic_DNA"/>
</dbReference>
<keyword evidence="2" id="KW-1185">Reference proteome</keyword>
<accession>F4PZM8</accession>
<evidence type="ECO:0008006" key="3">
    <source>
        <dbReference type="Google" id="ProtNLM"/>
    </source>
</evidence>
<name>F4PZM8_CACFS</name>
<dbReference type="RefSeq" id="XP_004357254.1">
    <property type="nucleotide sequence ID" value="XM_004357198.1"/>
</dbReference>
<protein>
    <recommendedName>
        <fullName evidence="3">F-box domain-containing protein</fullName>
    </recommendedName>
</protein>
<dbReference type="AlphaFoldDB" id="F4PZM8"/>
<reference evidence="2" key="1">
    <citation type="journal article" date="2011" name="Genome Res.">
        <title>Phylogeny-wide analysis of social amoeba genomes highlights ancient origins for complex intercellular communication.</title>
        <authorList>
            <person name="Heidel A.J."/>
            <person name="Lawal H.M."/>
            <person name="Felder M."/>
            <person name="Schilde C."/>
            <person name="Helps N.R."/>
            <person name="Tunggal B."/>
            <person name="Rivero F."/>
            <person name="John U."/>
            <person name="Schleicher M."/>
            <person name="Eichinger L."/>
            <person name="Platzer M."/>
            <person name="Noegel A.A."/>
            <person name="Schaap P."/>
            <person name="Gloeckner G."/>
        </authorList>
    </citation>
    <scope>NUCLEOTIDE SEQUENCE [LARGE SCALE GENOMIC DNA]</scope>
    <source>
        <strain evidence="2">SH3</strain>
    </source>
</reference>
<organism evidence="1 2">
    <name type="scientific">Cavenderia fasciculata</name>
    <name type="common">Slime mold</name>
    <name type="synonym">Dictyostelium fasciculatum</name>
    <dbReference type="NCBI Taxonomy" id="261658"/>
    <lineage>
        <taxon>Eukaryota</taxon>
        <taxon>Amoebozoa</taxon>
        <taxon>Evosea</taxon>
        <taxon>Eumycetozoa</taxon>
        <taxon>Dictyostelia</taxon>
        <taxon>Acytosteliales</taxon>
        <taxon>Cavenderiaceae</taxon>
        <taxon>Cavenderia</taxon>
    </lineage>
</organism>